<accession>A0A3B0ZG88</accession>
<proteinExistence type="inferred from homology"/>
<evidence type="ECO:0000256" key="2">
    <source>
        <dbReference type="ARBA" id="ARBA00022643"/>
    </source>
</evidence>
<dbReference type="EC" id="1.7.1.17" evidence="5"/>
<dbReference type="Pfam" id="PF02525">
    <property type="entry name" value="Flavodoxin_2"/>
    <property type="match status" value="1"/>
</dbReference>
<dbReference type="InterPro" id="IPR023048">
    <property type="entry name" value="NADH:quinone_OxRdtase_FMN_depd"/>
</dbReference>
<name>A0A3B0ZG88_9ZZZZ</name>
<evidence type="ECO:0000256" key="1">
    <source>
        <dbReference type="ARBA" id="ARBA00022630"/>
    </source>
</evidence>
<dbReference type="InterPro" id="IPR003680">
    <property type="entry name" value="Flavodoxin_fold"/>
</dbReference>
<evidence type="ECO:0000256" key="4">
    <source>
        <dbReference type="ARBA" id="ARBA00023027"/>
    </source>
</evidence>
<evidence type="ECO:0000313" key="8">
    <source>
        <dbReference type="EMBL" id="VAW90601.1"/>
    </source>
</evidence>
<evidence type="ECO:0000256" key="6">
    <source>
        <dbReference type="ARBA" id="ARBA00048542"/>
    </source>
</evidence>
<dbReference type="HAMAP" id="MF_01216">
    <property type="entry name" value="Azoreductase_type1"/>
    <property type="match status" value="1"/>
</dbReference>
<dbReference type="InterPro" id="IPR050104">
    <property type="entry name" value="FMN-dep_NADH:Q_OxRdtase_AzoR1"/>
</dbReference>
<dbReference type="Gene3D" id="3.40.50.360">
    <property type="match status" value="1"/>
</dbReference>
<dbReference type="AlphaFoldDB" id="A0A3B0ZG88"/>
<dbReference type="PANTHER" id="PTHR43741">
    <property type="entry name" value="FMN-DEPENDENT NADH-AZOREDUCTASE 1"/>
    <property type="match status" value="1"/>
</dbReference>
<dbReference type="EMBL" id="UOFR01000001">
    <property type="protein sequence ID" value="VAW90601.1"/>
    <property type="molecule type" value="Genomic_DNA"/>
</dbReference>
<dbReference type="GO" id="GO:0016655">
    <property type="term" value="F:oxidoreductase activity, acting on NAD(P)H, quinone or similar compound as acceptor"/>
    <property type="evidence" value="ECO:0007669"/>
    <property type="project" value="InterPro"/>
</dbReference>
<sequence length="203" mass="22095">MENQVLNVLSVTASARQTDSVTRRFASEMLDELHKQHARVKVVERNVSAGLPFVDETWVSANFTPAEQRNDAQKAVLAGSDALVAELSQADVLLIAAPIYNFSVPATLKAWIDQIARVGLTFNYTSNGPVGALQGKKAYLLFASGGTELDSEIDFASGYLRHIMGFIGINDVSFISAACFDETNEQATQEIRQQITELARQAA</sequence>
<dbReference type="GO" id="GO:0010181">
    <property type="term" value="F:FMN binding"/>
    <property type="evidence" value="ECO:0007669"/>
    <property type="project" value="InterPro"/>
</dbReference>
<dbReference type="PANTHER" id="PTHR43741:SF2">
    <property type="entry name" value="FMN-DEPENDENT NADH:QUINONE OXIDOREDUCTASE"/>
    <property type="match status" value="1"/>
</dbReference>
<evidence type="ECO:0000256" key="5">
    <source>
        <dbReference type="ARBA" id="ARBA00024061"/>
    </source>
</evidence>
<keyword evidence="4" id="KW-0520">NAD</keyword>
<dbReference type="SUPFAM" id="SSF52218">
    <property type="entry name" value="Flavoproteins"/>
    <property type="match status" value="1"/>
</dbReference>
<keyword evidence="3 8" id="KW-0560">Oxidoreductase</keyword>
<keyword evidence="2" id="KW-0288">FMN</keyword>
<evidence type="ECO:0000256" key="3">
    <source>
        <dbReference type="ARBA" id="ARBA00023002"/>
    </source>
</evidence>
<dbReference type="InterPro" id="IPR029039">
    <property type="entry name" value="Flavoprotein-like_sf"/>
</dbReference>
<reference evidence="8" key="1">
    <citation type="submission" date="2018-06" db="EMBL/GenBank/DDBJ databases">
        <authorList>
            <person name="Zhirakovskaya E."/>
        </authorList>
    </citation>
    <scope>NUCLEOTIDE SEQUENCE</scope>
</reference>
<protein>
    <recommendedName>
        <fullName evidence="5">FMN-dependent NADH-azoreductase</fullName>
        <ecNumber evidence="5">1.7.1.17</ecNumber>
    </recommendedName>
</protein>
<gene>
    <name evidence="8" type="ORF">MNBD_GAMMA21-42</name>
</gene>
<comment type="catalytic activity">
    <reaction evidence="6">
        <text>N,N-dimethyl-1,4-phenylenediamine + anthranilate + 2 NAD(+) = 2-(4-dimethylaminophenyl)diazenylbenzoate + 2 NADH + 2 H(+)</text>
        <dbReference type="Rhea" id="RHEA:55872"/>
        <dbReference type="ChEBI" id="CHEBI:15378"/>
        <dbReference type="ChEBI" id="CHEBI:15783"/>
        <dbReference type="ChEBI" id="CHEBI:16567"/>
        <dbReference type="ChEBI" id="CHEBI:57540"/>
        <dbReference type="ChEBI" id="CHEBI:57945"/>
        <dbReference type="ChEBI" id="CHEBI:71579"/>
        <dbReference type="EC" id="1.7.1.17"/>
    </reaction>
    <physiologicalReaction direction="right-to-left" evidence="6">
        <dbReference type="Rhea" id="RHEA:55874"/>
    </physiologicalReaction>
</comment>
<evidence type="ECO:0000259" key="7">
    <source>
        <dbReference type="Pfam" id="PF02525"/>
    </source>
</evidence>
<organism evidence="8">
    <name type="scientific">hydrothermal vent metagenome</name>
    <dbReference type="NCBI Taxonomy" id="652676"/>
    <lineage>
        <taxon>unclassified sequences</taxon>
        <taxon>metagenomes</taxon>
        <taxon>ecological metagenomes</taxon>
    </lineage>
</organism>
<feature type="domain" description="Flavodoxin-like fold" evidence="7">
    <location>
        <begin position="7"/>
        <end position="197"/>
    </location>
</feature>
<keyword evidence="1" id="KW-0285">Flavoprotein</keyword>